<gene>
    <name evidence="3" type="ORF">PLXY2_LOCUS4523</name>
</gene>
<sequence length="183" mass="21083">METSDSSTDSEEEILIYAEFDENVEIGSYRSIHGLGVDSKNPIIQMDDTFFTGKYETPNGTFMFFEPDLSPLPEDHIFERVPENRLKYICKTRKFLNMSHAYVTPKEGTAKDTKSNLGMIDDDVQVVTFNSIQEAIEKFKSDWTPTDDLEVKSSEENIENSYRDESRTTKMNLEDSMEIEQVT</sequence>
<dbReference type="InterPro" id="IPR042771">
    <property type="entry name" value="GTF3C6-like"/>
</dbReference>
<dbReference type="AlphaFoldDB" id="A0A8S4E5K7"/>
<dbReference type="InterPro" id="IPR019481">
    <property type="entry name" value="TFIIIC_triple_barrel"/>
</dbReference>
<organism evidence="3 4">
    <name type="scientific">Plutella xylostella</name>
    <name type="common">Diamondback moth</name>
    <name type="synonym">Plutella maculipennis</name>
    <dbReference type="NCBI Taxonomy" id="51655"/>
    <lineage>
        <taxon>Eukaryota</taxon>
        <taxon>Metazoa</taxon>
        <taxon>Ecdysozoa</taxon>
        <taxon>Arthropoda</taxon>
        <taxon>Hexapoda</taxon>
        <taxon>Insecta</taxon>
        <taxon>Pterygota</taxon>
        <taxon>Neoptera</taxon>
        <taxon>Endopterygota</taxon>
        <taxon>Lepidoptera</taxon>
        <taxon>Glossata</taxon>
        <taxon>Ditrysia</taxon>
        <taxon>Yponomeutoidea</taxon>
        <taxon>Plutellidae</taxon>
        <taxon>Plutella</taxon>
    </lineage>
</organism>
<evidence type="ECO:0000259" key="2">
    <source>
        <dbReference type="Pfam" id="PF10419"/>
    </source>
</evidence>
<name>A0A8S4E5K7_PLUXY</name>
<evidence type="ECO:0000313" key="4">
    <source>
        <dbReference type="Proteomes" id="UP000653454"/>
    </source>
</evidence>
<dbReference type="GO" id="GO:0000127">
    <property type="term" value="C:transcription factor TFIIIC complex"/>
    <property type="evidence" value="ECO:0007669"/>
    <property type="project" value="TreeGrafter"/>
</dbReference>
<feature type="region of interest" description="Disordered" evidence="1">
    <location>
        <begin position="151"/>
        <end position="183"/>
    </location>
</feature>
<evidence type="ECO:0000313" key="3">
    <source>
        <dbReference type="EMBL" id="CAG9110385.1"/>
    </source>
</evidence>
<keyword evidence="4" id="KW-1185">Reference proteome</keyword>
<feature type="compositionally biased region" description="Basic and acidic residues" evidence="1">
    <location>
        <begin position="151"/>
        <end position="168"/>
    </location>
</feature>
<dbReference type="GO" id="GO:0006383">
    <property type="term" value="P:transcription by RNA polymerase III"/>
    <property type="evidence" value="ECO:0007669"/>
    <property type="project" value="InterPro"/>
</dbReference>
<reference evidence="3" key="1">
    <citation type="submission" date="2020-11" db="EMBL/GenBank/DDBJ databases">
        <authorList>
            <person name="Whiteford S."/>
        </authorList>
    </citation>
    <scope>NUCLEOTIDE SEQUENCE</scope>
</reference>
<dbReference type="EMBL" id="CAJHNJ030000012">
    <property type="protein sequence ID" value="CAG9110385.1"/>
    <property type="molecule type" value="Genomic_DNA"/>
</dbReference>
<proteinExistence type="predicted"/>
<protein>
    <submittedName>
        <fullName evidence="3">(diamondback moth) hypothetical protein</fullName>
    </submittedName>
</protein>
<evidence type="ECO:0000256" key="1">
    <source>
        <dbReference type="SAM" id="MobiDB-lite"/>
    </source>
</evidence>
<dbReference type="PANTHER" id="PTHR21860:SF2">
    <property type="entry name" value="GENERAL TRANSCRIPTION FACTOR 3C POLYPEPTIDE 6"/>
    <property type="match status" value="1"/>
</dbReference>
<dbReference type="Pfam" id="PF10419">
    <property type="entry name" value="TFIIIC_sub6"/>
    <property type="match status" value="1"/>
</dbReference>
<dbReference type="PANTHER" id="PTHR21860">
    <property type="entry name" value="TRANSCRIPTION INITIATION FACTOR IIIC TFIIIC , POLYPEPTIDE 6-RELATED"/>
    <property type="match status" value="1"/>
</dbReference>
<comment type="caution">
    <text evidence="3">The sequence shown here is derived from an EMBL/GenBank/DDBJ whole genome shotgun (WGS) entry which is preliminary data.</text>
</comment>
<accession>A0A8S4E5K7</accession>
<dbReference type="Proteomes" id="UP000653454">
    <property type="component" value="Unassembled WGS sequence"/>
</dbReference>
<dbReference type="Gene3D" id="2.60.40.4370">
    <property type="match status" value="1"/>
</dbReference>
<feature type="domain" description="Transcription factor TFIIIC triple barrel" evidence="2">
    <location>
        <begin position="14"/>
        <end position="103"/>
    </location>
</feature>